<keyword evidence="3" id="KW-1185">Reference proteome</keyword>
<evidence type="ECO:0000256" key="1">
    <source>
        <dbReference type="SAM" id="MobiDB-lite"/>
    </source>
</evidence>
<sequence length="150" mass="17383">MLYYIYNDGGSSMFLSPSQILYIHHYDPEIRMSTEQKLTKNSIHGSVFPKLQVVKKDGFYFTLNDAKLQVYRHLETLGKCGSVEVDKVALKEVPEGIRQLMKAPEKAKRRRNWSDEDVSDTDIQTEEDERSRLQPQDHTAANNDENESFI</sequence>
<feature type="compositionally biased region" description="Polar residues" evidence="1">
    <location>
        <begin position="133"/>
        <end position="143"/>
    </location>
</feature>
<feature type="region of interest" description="Disordered" evidence="1">
    <location>
        <begin position="102"/>
        <end position="150"/>
    </location>
</feature>
<accession>A0ABY7DI18</accession>
<evidence type="ECO:0000313" key="3">
    <source>
        <dbReference type="Proteomes" id="UP001164746"/>
    </source>
</evidence>
<proteinExistence type="predicted"/>
<dbReference type="EMBL" id="CP111013">
    <property type="protein sequence ID" value="WAQ95980.1"/>
    <property type="molecule type" value="Genomic_DNA"/>
</dbReference>
<protein>
    <submittedName>
        <fullName evidence="2">Uncharacterized protein</fullName>
    </submittedName>
</protein>
<gene>
    <name evidence="2" type="ORF">MAR_028670</name>
</gene>
<feature type="compositionally biased region" description="Acidic residues" evidence="1">
    <location>
        <begin position="115"/>
        <end position="128"/>
    </location>
</feature>
<name>A0ABY7DI18_MYAAR</name>
<reference evidence="2" key="1">
    <citation type="submission" date="2022-11" db="EMBL/GenBank/DDBJ databases">
        <title>Centuries of genome instability and evolution in soft-shell clam transmissible cancer (bioRxiv).</title>
        <authorList>
            <person name="Hart S.F.M."/>
            <person name="Yonemitsu M.A."/>
            <person name="Giersch R.M."/>
            <person name="Beal B.F."/>
            <person name="Arriagada G."/>
            <person name="Davis B.W."/>
            <person name="Ostrander E.A."/>
            <person name="Goff S.P."/>
            <person name="Metzger M.J."/>
        </authorList>
    </citation>
    <scope>NUCLEOTIDE SEQUENCE</scope>
    <source>
        <strain evidence="2">MELC-2E11</strain>
        <tissue evidence="2">Siphon/mantle</tissue>
    </source>
</reference>
<organism evidence="2 3">
    <name type="scientific">Mya arenaria</name>
    <name type="common">Soft-shell clam</name>
    <dbReference type="NCBI Taxonomy" id="6604"/>
    <lineage>
        <taxon>Eukaryota</taxon>
        <taxon>Metazoa</taxon>
        <taxon>Spiralia</taxon>
        <taxon>Lophotrochozoa</taxon>
        <taxon>Mollusca</taxon>
        <taxon>Bivalvia</taxon>
        <taxon>Autobranchia</taxon>
        <taxon>Heteroconchia</taxon>
        <taxon>Euheterodonta</taxon>
        <taxon>Imparidentia</taxon>
        <taxon>Neoheterodontei</taxon>
        <taxon>Myida</taxon>
        <taxon>Myoidea</taxon>
        <taxon>Myidae</taxon>
        <taxon>Mya</taxon>
    </lineage>
</organism>
<dbReference type="Proteomes" id="UP001164746">
    <property type="component" value="Chromosome 2"/>
</dbReference>
<evidence type="ECO:0000313" key="2">
    <source>
        <dbReference type="EMBL" id="WAQ95980.1"/>
    </source>
</evidence>